<dbReference type="GO" id="GO:0005886">
    <property type="term" value="C:plasma membrane"/>
    <property type="evidence" value="ECO:0007669"/>
    <property type="project" value="UniProtKB-SubCell"/>
</dbReference>
<comment type="catalytic activity">
    <reaction evidence="7 8">
        <text>a quinone + NADH + 5 H(+)(in) = a quinol + NAD(+) + 4 H(+)(out)</text>
        <dbReference type="Rhea" id="RHEA:57888"/>
        <dbReference type="ChEBI" id="CHEBI:15378"/>
        <dbReference type="ChEBI" id="CHEBI:24646"/>
        <dbReference type="ChEBI" id="CHEBI:57540"/>
        <dbReference type="ChEBI" id="CHEBI:57945"/>
        <dbReference type="ChEBI" id="CHEBI:132124"/>
    </reaction>
</comment>
<dbReference type="GO" id="GO:0008137">
    <property type="term" value="F:NADH dehydrogenase (ubiquinone) activity"/>
    <property type="evidence" value="ECO:0007669"/>
    <property type="project" value="InterPro"/>
</dbReference>
<dbReference type="GO" id="GO:0030964">
    <property type="term" value="C:NADH dehydrogenase complex"/>
    <property type="evidence" value="ECO:0007669"/>
    <property type="project" value="TreeGrafter"/>
</dbReference>
<dbReference type="AlphaFoldDB" id="A0A9D6UM93"/>
<dbReference type="EMBL" id="JACRKR010000033">
    <property type="protein sequence ID" value="MBI5078523.1"/>
    <property type="molecule type" value="Genomic_DNA"/>
</dbReference>
<dbReference type="GO" id="GO:0048038">
    <property type="term" value="F:quinone binding"/>
    <property type="evidence" value="ECO:0007669"/>
    <property type="project" value="UniProtKB-KW"/>
</dbReference>
<dbReference type="Gene3D" id="1.20.58.1610">
    <property type="entry name" value="NADH:ubiquinone/plastoquinone oxidoreductase, chain 3"/>
    <property type="match status" value="1"/>
</dbReference>
<keyword evidence="3 7" id="KW-0813">Transport</keyword>
<dbReference type="PANTHER" id="PTHR11058">
    <property type="entry name" value="NADH-UBIQUINONE OXIDOREDUCTASE CHAIN 3"/>
    <property type="match status" value="1"/>
</dbReference>
<name>A0A9D6UM93_UNCSA</name>
<comment type="similarity">
    <text evidence="2 7 8">Belongs to the complex I subunit 3 family.</text>
</comment>
<keyword evidence="7 8" id="KW-0874">Quinone</keyword>
<comment type="subcellular location">
    <subcellularLocation>
        <location evidence="7 8">Cell membrane</location>
        <topology evidence="7 8">Multi-pass membrane protein</topology>
    </subcellularLocation>
    <subcellularLocation>
        <location evidence="1">Membrane</location>
        <topology evidence="1">Multi-pass membrane protein</topology>
    </subcellularLocation>
</comment>
<comment type="subunit">
    <text evidence="7">NDH-1 is composed of 14 different subunits. Subunits NuoA, H, J, K, L, M, N constitute the membrane sector of the complex.</text>
</comment>
<sequence>MFEFLIYLSVGILFVLAAFAAAFFLAPHRPGEKKLSPYECGEESVGTSWVQFNVRYYLIGLIFVIFDVEVIFLIPWALALKSLGAAAFVEMAVFIGVLLLGLAYAWRKGALEWI</sequence>
<dbReference type="InterPro" id="IPR023043">
    <property type="entry name" value="NAD(P)H_OxRDtase_bac/plastid"/>
</dbReference>
<feature type="transmembrane region" description="Helical" evidence="7">
    <location>
        <begin position="85"/>
        <end position="106"/>
    </location>
</feature>
<evidence type="ECO:0000256" key="6">
    <source>
        <dbReference type="ARBA" id="ARBA00023136"/>
    </source>
</evidence>
<dbReference type="HAMAP" id="MF_01394">
    <property type="entry name" value="NDH1_NuoA"/>
    <property type="match status" value="1"/>
</dbReference>
<evidence type="ECO:0000256" key="1">
    <source>
        <dbReference type="ARBA" id="ARBA00004141"/>
    </source>
</evidence>
<dbReference type="Proteomes" id="UP000808761">
    <property type="component" value="Unassembled WGS sequence"/>
</dbReference>
<evidence type="ECO:0000313" key="9">
    <source>
        <dbReference type="EMBL" id="MBI5078523.1"/>
    </source>
</evidence>
<evidence type="ECO:0000313" key="10">
    <source>
        <dbReference type="Proteomes" id="UP000808761"/>
    </source>
</evidence>
<organism evidence="9 10">
    <name type="scientific">Candidatus Saganbacteria bacterium</name>
    <dbReference type="NCBI Taxonomy" id="2575572"/>
    <lineage>
        <taxon>Bacteria</taxon>
        <taxon>Bacillati</taxon>
        <taxon>Saganbacteria</taxon>
    </lineage>
</organism>
<gene>
    <name evidence="7" type="primary">nuoA</name>
    <name evidence="9" type="ORF">HZB08_00685</name>
</gene>
<evidence type="ECO:0000256" key="3">
    <source>
        <dbReference type="ARBA" id="ARBA00022448"/>
    </source>
</evidence>
<dbReference type="PANTHER" id="PTHR11058:SF9">
    <property type="entry name" value="NADH-UBIQUINONE OXIDOREDUCTASE CHAIN 3"/>
    <property type="match status" value="1"/>
</dbReference>
<reference evidence="9" key="1">
    <citation type="submission" date="2020-07" db="EMBL/GenBank/DDBJ databases">
        <title>Huge and variable diversity of episymbiotic CPR bacteria and DPANN archaea in groundwater ecosystems.</title>
        <authorList>
            <person name="He C.Y."/>
            <person name="Keren R."/>
            <person name="Whittaker M."/>
            <person name="Farag I.F."/>
            <person name="Doudna J."/>
            <person name="Cate J.H.D."/>
            <person name="Banfield J.F."/>
        </authorList>
    </citation>
    <scope>NUCLEOTIDE SEQUENCE</scope>
    <source>
        <strain evidence="9">NC_groundwater_1860_Pr3_B-0.1um_51_7</strain>
    </source>
</reference>
<comment type="function">
    <text evidence="7">NDH-1 shuttles electrons from NADH, via FMN and iron-sulfur (Fe-S) centers, to quinones in the respiratory chain. The immediate electron acceptor for the enzyme in this species is believed to be ubiquinone. Couples the redox reaction to proton translocation (for every two electrons transferred, four hydrogen ions are translocated across the cytoplasmic membrane), and thus conserves the redox energy in a proton gradient.</text>
</comment>
<feature type="transmembrane region" description="Helical" evidence="7">
    <location>
        <begin position="6"/>
        <end position="26"/>
    </location>
</feature>
<keyword evidence="6 7" id="KW-0472">Membrane</keyword>
<dbReference type="InterPro" id="IPR038430">
    <property type="entry name" value="NDAH_ubi_oxred_su3_sf"/>
</dbReference>
<keyword evidence="4 7" id="KW-0812">Transmembrane</keyword>
<comment type="caution">
    <text evidence="9">The sequence shown here is derived from an EMBL/GenBank/DDBJ whole genome shotgun (WGS) entry which is preliminary data.</text>
</comment>
<dbReference type="Pfam" id="PF00507">
    <property type="entry name" value="Oxidored_q4"/>
    <property type="match status" value="1"/>
</dbReference>
<keyword evidence="7" id="KW-1278">Translocase</keyword>
<evidence type="ECO:0000256" key="7">
    <source>
        <dbReference type="HAMAP-Rule" id="MF_01394"/>
    </source>
</evidence>
<protein>
    <recommendedName>
        <fullName evidence="7">NADH-quinone oxidoreductase subunit A</fullName>
        <ecNumber evidence="7">7.1.1.-</ecNumber>
    </recommendedName>
    <alternativeName>
        <fullName evidence="7">NADH dehydrogenase I subunit A</fullName>
    </alternativeName>
    <alternativeName>
        <fullName evidence="7">NDH-1 subunit A</fullName>
    </alternativeName>
    <alternativeName>
        <fullName evidence="7">NUO1</fullName>
    </alternativeName>
</protein>
<accession>A0A9D6UM93</accession>
<dbReference type="InterPro" id="IPR000440">
    <property type="entry name" value="NADH_UbQ/plastoQ_OxRdtase_su3"/>
</dbReference>
<keyword evidence="7 8" id="KW-0520">NAD</keyword>
<evidence type="ECO:0000256" key="2">
    <source>
        <dbReference type="ARBA" id="ARBA00008472"/>
    </source>
</evidence>
<evidence type="ECO:0000256" key="4">
    <source>
        <dbReference type="ARBA" id="ARBA00022692"/>
    </source>
</evidence>
<evidence type="ECO:0000256" key="8">
    <source>
        <dbReference type="RuleBase" id="RU003639"/>
    </source>
</evidence>
<dbReference type="GO" id="GO:0050136">
    <property type="term" value="F:NADH dehydrogenase (quinone) (non-electrogenic) activity"/>
    <property type="evidence" value="ECO:0007669"/>
    <property type="project" value="UniProtKB-UniRule"/>
</dbReference>
<keyword evidence="7" id="KW-0830">Ubiquinone</keyword>
<evidence type="ECO:0000256" key="5">
    <source>
        <dbReference type="ARBA" id="ARBA00022989"/>
    </source>
</evidence>
<dbReference type="EC" id="7.1.1.-" evidence="7"/>
<proteinExistence type="inferred from homology"/>
<keyword evidence="7" id="KW-1003">Cell membrane</keyword>
<feature type="transmembrane region" description="Helical" evidence="7">
    <location>
        <begin position="56"/>
        <end position="79"/>
    </location>
</feature>
<keyword evidence="5 7" id="KW-1133">Transmembrane helix</keyword>